<keyword evidence="3" id="KW-1185">Reference proteome</keyword>
<organism evidence="2 3">
    <name type="scientific">Halomicronema hongdechloris C2206</name>
    <dbReference type="NCBI Taxonomy" id="1641165"/>
    <lineage>
        <taxon>Bacteria</taxon>
        <taxon>Bacillati</taxon>
        <taxon>Cyanobacteriota</taxon>
        <taxon>Cyanophyceae</taxon>
        <taxon>Nodosilineales</taxon>
        <taxon>Nodosilineaceae</taxon>
        <taxon>Halomicronema</taxon>
    </lineage>
</organism>
<sequence>MSKTFSTQKLCNSSLTLYAFHLRDNLSEGLRQVSSQASRLWENLVWLGSTLKIPELQSLRQKLICYQAGQYQPTAEDQLALGQQSLLPEEEDRINFQLIAQADSASLELKGLLCPFRLHDAYAIDLTLFSPTPITLGQLNQLNPQGLLLPPHIQASLGQTLLFYAEVDALEKDDRSIADACLAQLLQNQVMPEFLAEGKLLGSSIFEYGSLVRDPAQQYHILVWLNHNQLAPEVDEVSERLLYLLNSRHKILYAYDQSRWCDRQAKQLYSDLELNIVQRFNQIARSPDHLQQFQTLLRNQLPQTAFQYAQYLRDLSDHETTINTNLQNYRQQLAKLARLPGCDLTFLQDFLDLAENKYLKQIQVNQSYLTPGQALFQQLTETIRGLAELEQTESDRCLERTVQVLGVGLATGTIVGAGYSYTEKPFKPPFSTNTIHPFVAYLLWSFTAAFIAGVIAYWLTQLNLLVWWSNLRNRGQDEKTFEE</sequence>
<feature type="transmembrane region" description="Helical" evidence="1">
    <location>
        <begin position="441"/>
        <end position="466"/>
    </location>
</feature>
<keyword evidence="1" id="KW-1133">Transmembrane helix</keyword>
<evidence type="ECO:0000256" key="1">
    <source>
        <dbReference type="SAM" id="Phobius"/>
    </source>
</evidence>
<evidence type="ECO:0000313" key="3">
    <source>
        <dbReference type="Proteomes" id="UP000191901"/>
    </source>
</evidence>
<dbReference type="AlphaFoldDB" id="A0A1Z3HMP8"/>
<keyword evidence="1" id="KW-0472">Membrane</keyword>
<keyword evidence="1" id="KW-0812">Transmembrane</keyword>
<dbReference type="EMBL" id="CP021983">
    <property type="protein sequence ID" value="ASC71417.1"/>
    <property type="molecule type" value="Genomic_DNA"/>
</dbReference>
<name>A0A1Z3HMP8_9CYAN</name>
<proteinExistence type="predicted"/>
<accession>A0A1Z3HMP8</accession>
<dbReference type="KEGG" id="hhg:XM38_023690"/>
<protein>
    <submittedName>
        <fullName evidence="2">Uncharacterized protein</fullName>
    </submittedName>
</protein>
<evidence type="ECO:0000313" key="2">
    <source>
        <dbReference type="EMBL" id="ASC71417.1"/>
    </source>
</evidence>
<dbReference type="Proteomes" id="UP000191901">
    <property type="component" value="Chromosome"/>
</dbReference>
<gene>
    <name evidence="2" type="ORF">XM38_023690</name>
</gene>
<reference evidence="2 3" key="1">
    <citation type="journal article" date="2016" name="Biochim. Biophys. Acta">
        <title>Characterization of red-shifted phycobilisomes isolated from the chlorophyll f-containing cyanobacterium Halomicronema hongdechloris.</title>
        <authorList>
            <person name="Li Y."/>
            <person name="Lin Y."/>
            <person name="Garvey C.J."/>
            <person name="Birch D."/>
            <person name="Corkery R.W."/>
            <person name="Loughlin P.C."/>
            <person name="Scheer H."/>
            <person name="Willows R.D."/>
            <person name="Chen M."/>
        </authorList>
    </citation>
    <scope>NUCLEOTIDE SEQUENCE [LARGE SCALE GENOMIC DNA]</scope>
    <source>
        <strain evidence="2 3">C2206</strain>
    </source>
</reference>
<feature type="transmembrane region" description="Helical" evidence="1">
    <location>
        <begin position="402"/>
        <end position="421"/>
    </location>
</feature>